<reference evidence="6 7" key="1">
    <citation type="submission" date="2012-10" db="EMBL/GenBank/DDBJ databases">
        <title>Genome sequencing of Tanticharoenia sakaeratensis NBRC 103193.</title>
        <authorList>
            <person name="Azuma Y."/>
            <person name="Hadano H."/>
            <person name="Hirakawa H."/>
            <person name="Matsushita K."/>
        </authorList>
    </citation>
    <scope>NUCLEOTIDE SEQUENCE [LARGE SCALE GENOMIC DNA]</scope>
    <source>
        <strain evidence="6 7">NBRC 103193</strain>
    </source>
</reference>
<name>A0A0D6MP57_9PROT</name>
<dbReference type="RefSeq" id="WP_048850203.1">
    <property type="nucleotide sequence ID" value="NZ_BALE01000041.1"/>
</dbReference>
<feature type="compositionally biased region" description="Polar residues" evidence="5">
    <location>
        <begin position="120"/>
        <end position="133"/>
    </location>
</feature>
<evidence type="ECO:0000313" key="6">
    <source>
        <dbReference type="EMBL" id="GAN55226.1"/>
    </source>
</evidence>
<feature type="region of interest" description="Disordered" evidence="5">
    <location>
        <begin position="115"/>
        <end position="163"/>
    </location>
</feature>
<evidence type="ECO:0000256" key="1">
    <source>
        <dbReference type="ARBA" id="ARBA00023125"/>
    </source>
</evidence>
<dbReference type="AlphaFoldDB" id="A0A0D6MP57"/>
<dbReference type="InterPro" id="IPR000424">
    <property type="entry name" value="Primosome_PriB/ssb"/>
</dbReference>
<dbReference type="Pfam" id="PF00436">
    <property type="entry name" value="SSB"/>
    <property type="match status" value="1"/>
</dbReference>
<dbReference type="Proteomes" id="UP000032679">
    <property type="component" value="Unassembled WGS sequence"/>
</dbReference>
<evidence type="ECO:0000256" key="4">
    <source>
        <dbReference type="RuleBase" id="RU000524"/>
    </source>
</evidence>
<keyword evidence="1 3" id="KW-0238">DNA-binding</keyword>
<proteinExistence type="inferred from homology"/>
<protein>
    <recommendedName>
        <fullName evidence="3 4">Single-stranded DNA-binding protein</fullName>
        <shortName evidence="3">SSB</shortName>
    </recommendedName>
</protein>
<keyword evidence="2" id="KW-0233">DNA recombination</keyword>
<dbReference type="PROSITE" id="PS50935">
    <property type="entry name" value="SSB"/>
    <property type="match status" value="1"/>
</dbReference>
<dbReference type="EMBL" id="BALE01000041">
    <property type="protein sequence ID" value="GAN55226.1"/>
    <property type="molecule type" value="Genomic_DNA"/>
</dbReference>
<comment type="caution">
    <text evidence="3">Lacks conserved residue(s) required for the propagation of feature annotation.</text>
</comment>
<dbReference type="Gene3D" id="2.40.50.140">
    <property type="entry name" value="Nucleic acid-binding proteins"/>
    <property type="match status" value="1"/>
</dbReference>
<evidence type="ECO:0000313" key="7">
    <source>
        <dbReference type="Proteomes" id="UP000032679"/>
    </source>
</evidence>
<gene>
    <name evidence="6" type="ORF">Tasa_041_021</name>
</gene>
<evidence type="ECO:0000256" key="2">
    <source>
        <dbReference type="ARBA" id="ARBA00023172"/>
    </source>
</evidence>
<evidence type="ECO:0000256" key="5">
    <source>
        <dbReference type="SAM" id="MobiDB-lite"/>
    </source>
</evidence>
<keyword evidence="7" id="KW-1185">Reference proteome</keyword>
<dbReference type="PANTHER" id="PTHR10302:SF27">
    <property type="entry name" value="SINGLE-STRANDED DNA-BINDING PROTEIN"/>
    <property type="match status" value="1"/>
</dbReference>
<dbReference type="GO" id="GO:0003697">
    <property type="term" value="F:single-stranded DNA binding"/>
    <property type="evidence" value="ECO:0007669"/>
    <property type="project" value="UniProtKB-UniRule"/>
</dbReference>
<dbReference type="HAMAP" id="MF_00984">
    <property type="entry name" value="SSB"/>
    <property type="match status" value="1"/>
</dbReference>
<comment type="caution">
    <text evidence="6">The sequence shown here is derived from an EMBL/GenBank/DDBJ whole genome shotgun (WGS) entry which is preliminary data.</text>
</comment>
<dbReference type="OrthoDB" id="9809878at2"/>
<dbReference type="CDD" id="cd04496">
    <property type="entry name" value="SSB_OBF"/>
    <property type="match status" value="1"/>
</dbReference>
<dbReference type="InterPro" id="IPR012340">
    <property type="entry name" value="NA-bd_OB-fold"/>
</dbReference>
<dbReference type="SUPFAM" id="SSF50249">
    <property type="entry name" value="Nucleic acid-binding proteins"/>
    <property type="match status" value="1"/>
</dbReference>
<dbReference type="NCBIfam" id="TIGR00621">
    <property type="entry name" value="ssb"/>
    <property type="match status" value="1"/>
</dbReference>
<dbReference type="GO" id="GO:0006310">
    <property type="term" value="P:DNA recombination"/>
    <property type="evidence" value="ECO:0007669"/>
    <property type="project" value="UniProtKB-KW"/>
</dbReference>
<comment type="subunit">
    <text evidence="3">Homotetramer.</text>
</comment>
<evidence type="ECO:0000256" key="3">
    <source>
        <dbReference type="HAMAP-Rule" id="MF_00984"/>
    </source>
</evidence>
<dbReference type="InterPro" id="IPR011344">
    <property type="entry name" value="ssDNA-bd"/>
</dbReference>
<sequence length="163" mass="17838">MAGSFSQTIILGNVGKDPEIRTTQGGMKIANLTVATAETWTDKGSGERKERTEWHRVSCMNEALSGIIERFVRKGSKVQIIGQNQTRKWTDQSGVERYTTEIVIGRFNGGITLCGDRQSSDAAPQQSRGSDAQSRPMGSGGSMSDRWSPEGMDDEIPFSPCFD</sequence>
<accession>A0A0D6MP57</accession>
<organism evidence="6 7">
    <name type="scientific">Tanticharoenia sakaeratensis NBRC 103193</name>
    <dbReference type="NCBI Taxonomy" id="1231623"/>
    <lineage>
        <taxon>Bacteria</taxon>
        <taxon>Pseudomonadati</taxon>
        <taxon>Pseudomonadota</taxon>
        <taxon>Alphaproteobacteria</taxon>
        <taxon>Acetobacterales</taxon>
        <taxon>Acetobacteraceae</taxon>
        <taxon>Tanticharoenia</taxon>
    </lineage>
</organism>
<dbReference type="GO" id="GO:0009295">
    <property type="term" value="C:nucleoid"/>
    <property type="evidence" value="ECO:0007669"/>
    <property type="project" value="TreeGrafter"/>
</dbReference>
<dbReference type="STRING" id="1231623.Tasa_041_021"/>
<dbReference type="GO" id="GO:0006260">
    <property type="term" value="P:DNA replication"/>
    <property type="evidence" value="ECO:0007669"/>
    <property type="project" value="InterPro"/>
</dbReference>
<dbReference type="PANTHER" id="PTHR10302">
    <property type="entry name" value="SINGLE-STRANDED DNA-BINDING PROTEIN"/>
    <property type="match status" value="1"/>
</dbReference>